<dbReference type="Proteomes" id="UP000664414">
    <property type="component" value="Unassembled WGS sequence"/>
</dbReference>
<dbReference type="EMBL" id="JAFKGL010000021">
    <property type="protein sequence ID" value="MBN9413360.1"/>
    <property type="molecule type" value="Genomic_DNA"/>
</dbReference>
<evidence type="ECO:0000313" key="2">
    <source>
        <dbReference type="Proteomes" id="UP000664414"/>
    </source>
</evidence>
<evidence type="ECO:0000313" key="1">
    <source>
        <dbReference type="EMBL" id="MBN9413360.1"/>
    </source>
</evidence>
<name>A0A8J7PJK1_9PROT</name>
<comment type="caution">
    <text evidence="1">The sequence shown here is derived from an EMBL/GenBank/DDBJ whole genome shotgun (WGS) entry which is preliminary data.</text>
</comment>
<sequence length="107" mass="12173">MRRSTLIFALIALILGIVNYTVKQRVISIEQSLILAQGDIRRTEESLQLLGAEWSYLNEPSRLQMLVETHLGSMPLKGTQLVSYEQLPSRAFEESEPLRLANFSEPQ</sequence>
<dbReference type="AlphaFoldDB" id="A0A8J7PJK1"/>
<gene>
    <name evidence="1" type="ORF">J0H12_05510</name>
</gene>
<reference evidence="1" key="1">
    <citation type="submission" date="2021-02" db="EMBL/GenBank/DDBJ databases">
        <title>Thiocyanate and organic carbon inputs drive convergent selection for specific autotrophic Afipia and Thiobacillus strains within complex microbiomes.</title>
        <authorList>
            <person name="Huddy R.J."/>
            <person name="Sachdeva R."/>
            <person name="Kadzinga F."/>
            <person name="Kantor R.S."/>
            <person name="Harrison S.T.L."/>
            <person name="Banfield J.F."/>
        </authorList>
    </citation>
    <scope>NUCLEOTIDE SEQUENCE</scope>
    <source>
        <strain evidence="1">SCN18_10_11_15_R4_P_38_20</strain>
    </source>
</reference>
<accession>A0A8J7PJK1</accession>
<evidence type="ECO:0008006" key="3">
    <source>
        <dbReference type="Google" id="ProtNLM"/>
    </source>
</evidence>
<proteinExistence type="predicted"/>
<protein>
    <recommendedName>
        <fullName evidence="3">Cell division protein FtsL</fullName>
    </recommendedName>
</protein>
<organism evidence="1 2">
    <name type="scientific">Candidatus Paracaedimonas acanthamoebae</name>
    <dbReference type="NCBI Taxonomy" id="244581"/>
    <lineage>
        <taxon>Bacteria</taxon>
        <taxon>Pseudomonadati</taxon>
        <taxon>Pseudomonadota</taxon>
        <taxon>Alphaproteobacteria</taxon>
        <taxon>Holosporales</taxon>
        <taxon>Caedimonadaceae</taxon>
        <taxon>Candidatus Paracaedimonas</taxon>
    </lineage>
</organism>